<dbReference type="EMBL" id="KZ819383">
    <property type="protein sequence ID" value="PWN42176.1"/>
    <property type="molecule type" value="Genomic_DNA"/>
</dbReference>
<dbReference type="SMART" id="SM00317">
    <property type="entry name" value="SET"/>
    <property type="match status" value="1"/>
</dbReference>
<dbReference type="Pfam" id="PF00856">
    <property type="entry name" value="SET"/>
    <property type="match status" value="1"/>
</dbReference>
<gene>
    <name evidence="2" type="ORF">IE81DRAFT_290699</name>
</gene>
<dbReference type="InterPro" id="IPR039977">
    <property type="entry name" value="Suv4-20/Set9"/>
</dbReference>
<organism evidence="2 3">
    <name type="scientific">Ceraceosorus guamensis</name>
    <dbReference type="NCBI Taxonomy" id="1522189"/>
    <lineage>
        <taxon>Eukaryota</taxon>
        <taxon>Fungi</taxon>
        <taxon>Dikarya</taxon>
        <taxon>Basidiomycota</taxon>
        <taxon>Ustilaginomycotina</taxon>
        <taxon>Exobasidiomycetes</taxon>
        <taxon>Ceraceosorales</taxon>
        <taxon>Ceraceosoraceae</taxon>
        <taxon>Ceraceosorus</taxon>
    </lineage>
</organism>
<dbReference type="OrthoDB" id="6627536at2759"/>
<proteinExistence type="predicted"/>
<dbReference type="InParanoid" id="A0A316VX33"/>
<dbReference type="GO" id="GO:0005634">
    <property type="term" value="C:nucleus"/>
    <property type="evidence" value="ECO:0007669"/>
    <property type="project" value="TreeGrafter"/>
</dbReference>
<evidence type="ECO:0000259" key="1">
    <source>
        <dbReference type="PROSITE" id="PS50280"/>
    </source>
</evidence>
<feature type="domain" description="SET" evidence="1">
    <location>
        <begin position="12"/>
        <end position="130"/>
    </location>
</feature>
<dbReference type="STRING" id="1522189.A0A316VX33"/>
<dbReference type="GeneID" id="37033734"/>
<reference evidence="2 3" key="1">
    <citation type="journal article" date="2018" name="Mol. Biol. Evol.">
        <title>Broad Genomic Sampling Reveals a Smut Pathogenic Ancestry of the Fungal Clade Ustilaginomycotina.</title>
        <authorList>
            <person name="Kijpornyongpan T."/>
            <person name="Mondo S.J."/>
            <person name="Barry K."/>
            <person name="Sandor L."/>
            <person name="Lee J."/>
            <person name="Lipzen A."/>
            <person name="Pangilinan J."/>
            <person name="LaButti K."/>
            <person name="Hainaut M."/>
            <person name="Henrissat B."/>
            <person name="Grigoriev I.V."/>
            <person name="Spatafora J.W."/>
            <person name="Aime M.C."/>
        </authorList>
    </citation>
    <scope>NUCLEOTIDE SEQUENCE [LARGE SCALE GENOMIC DNA]</scope>
    <source>
        <strain evidence="2 3">MCA 4658</strain>
    </source>
</reference>
<evidence type="ECO:0000313" key="3">
    <source>
        <dbReference type="Proteomes" id="UP000245783"/>
    </source>
</evidence>
<sequence>MNGVQPPGHPRADLCVVAVRPYRAGDIVLCKGGLKDLTKDEDVALREEAAASRESRSTSKAYNGVLGPGRDFSIIRSARKGCSQLLLGPARFVNHDCNANTEFYRLGQTQIAFKALRAIAVNEEVTTYYGDNYFEWGNAECMCATCEERGKG</sequence>
<dbReference type="PANTHER" id="PTHR12977:SF4">
    <property type="entry name" value="HISTONE-LYSINE N-METHYLTRANSFERASE KMT5B"/>
    <property type="match status" value="1"/>
</dbReference>
<dbReference type="PROSITE" id="PS50280">
    <property type="entry name" value="SET"/>
    <property type="match status" value="1"/>
</dbReference>
<dbReference type="PANTHER" id="PTHR12977">
    <property type="entry name" value="SUPPRESSOR OF VARIEGATION 4-20-RELATED"/>
    <property type="match status" value="1"/>
</dbReference>
<dbReference type="Proteomes" id="UP000245783">
    <property type="component" value="Unassembled WGS sequence"/>
</dbReference>
<dbReference type="Gene3D" id="2.170.270.10">
    <property type="entry name" value="SET domain"/>
    <property type="match status" value="1"/>
</dbReference>
<accession>A0A316VX33</accession>
<dbReference type="SUPFAM" id="SSF82199">
    <property type="entry name" value="SET domain"/>
    <property type="match status" value="1"/>
</dbReference>
<dbReference type="InterPro" id="IPR001214">
    <property type="entry name" value="SET_dom"/>
</dbReference>
<dbReference type="InterPro" id="IPR046341">
    <property type="entry name" value="SET_dom_sf"/>
</dbReference>
<name>A0A316VX33_9BASI</name>
<keyword evidence="3" id="KW-1185">Reference proteome</keyword>
<feature type="non-terminal residue" evidence="2">
    <location>
        <position position="152"/>
    </location>
</feature>
<dbReference type="RefSeq" id="XP_025369336.1">
    <property type="nucleotide sequence ID" value="XM_025511864.1"/>
</dbReference>
<protein>
    <recommendedName>
        <fullName evidence="1">SET domain-containing protein</fullName>
    </recommendedName>
</protein>
<dbReference type="AlphaFoldDB" id="A0A316VX33"/>
<evidence type="ECO:0000313" key="2">
    <source>
        <dbReference type="EMBL" id="PWN42176.1"/>
    </source>
</evidence>
<dbReference type="GO" id="GO:0042799">
    <property type="term" value="F:histone H4K20 methyltransferase activity"/>
    <property type="evidence" value="ECO:0007669"/>
    <property type="project" value="TreeGrafter"/>
</dbReference>